<dbReference type="Gene3D" id="3.90.550.10">
    <property type="entry name" value="Spore Coat Polysaccharide Biosynthesis Protein SpsA, Chain A"/>
    <property type="match status" value="2"/>
</dbReference>
<dbReference type="SUPFAM" id="SSF53335">
    <property type="entry name" value="S-adenosyl-L-methionine-dependent methyltransferases"/>
    <property type="match status" value="1"/>
</dbReference>
<dbReference type="PANTHER" id="PTHR43685">
    <property type="entry name" value="GLYCOSYLTRANSFERASE"/>
    <property type="match status" value="1"/>
</dbReference>
<dbReference type="Pfam" id="PF00535">
    <property type="entry name" value="Glycos_transf_2"/>
    <property type="match status" value="1"/>
</dbReference>
<gene>
    <name evidence="2" type="ORF">ATZ35_09340</name>
</gene>
<feature type="domain" description="Glycosyltransferase 2-like" evidence="1">
    <location>
        <begin position="556"/>
        <end position="716"/>
    </location>
</feature>
<organism evidence="2 3">
    <name type="scientific">Enterococcus rotai</name>
    <dbReference type="NCBI Taxonomy" id="118060"/>
    <lineage>
        <taxon>Bacteria</taxon>
        <taxon>Bacillati</taxon>
        <taxon>Bacillota</taxon>
        <taxon>Bacilli</taxon>
        <taxon>Lactobacillales</taxon>
        <taxon>Enterococcaceae</taxon>
        <taxon>Enterococcus</taxon>
    </lineage>
</organism>
<evidence type="ECO:0000259" key="1">
    <source>
        <dbReference type="Pfam" id="PF00535"/>
    </source>
</evidence>
<dbReference type="CDD" id="cd04184">
    <property type="entry name" value="GT2_RfbC_Mx_like"/>
    <property type="match status" value="1"/>
</dbReference>
<dbReference type="EMBL" id="CP013655">
    <property type="protein sequence ID" value="ALS38786.1"/>
    <property type="molecule type" value="Genomic_DNA"/>
</dbReference>
<dbReference type="Proteomes" id="UP000067523">
    <property type="component" value="Chromosome"/>
</dbReference>
<sequence>MKYDFEMEVDESTSVGKIVAQIKENSRVLEFGPGNGRMTKYLMEEKNCYVAIVELDKELYDHVSEFSNDGFYGNIDEEAWTKHFEGQTFDYIIFADVLEHLMNPKNALMKVKPFLSAKGQILITFPNIAHNSVLIDLFNNKLDWRETGLLDATHKSFFVQSGFEKLFEEIGLFIAKEDFTINEVGYNELESNYEDLPVEVRAAFKARPFGEVYQYFYALSAEAIENPIRTIPENSSFRKNIHFLYDCGEEDQKEFDVQLNNVSGENKIFTIDIPENIKLLKIFPSLTGVVVDVDLTVDGETIQPSATNAVYNKEVRYFFSDDQVPVMEISDQKIAGKTMTITVDYKYEGNFSDTIHGLIDYVVAQQAETNQSKNTELMVSEKQMTTYKKVSISKFDSLVSLNIDDIVRHVEEKKTVIRGWAYSKEDKLPINFKVSAESAVEYSVTTEYRRDVIDMFELKGDQEYGFVIEVLDSEDQPTYILNVSANNGRKLQYRLEKPNMIQPGNKIQRAMRSVQTRGLIGSMKWYFKRQEQQETPVDPSAILEEIKTFSFQPKISVAVPVYNVEEKWLDACVSSLQNQYYENWELCLADDASPSDYIKPLLKKYADADDRIKVIYREENGHISEATNSALTIATGDYIGFMDNDDELAPQALYEVVKALNEDQTIDFIYTDEDKVTESGKRFNAFYKSKWNSELILNHNYITHFVVVKRSLLEKTGGLKTEFNGAQDYDFVLRATENAENIAHIPGMMYHWRAIESSTALNPESKGYAYVAGQRAVQAAMDRRNIKATVEIAEFYGSYKINYIYETTPKVSIVITNDTADINDYLKKLLEKTIYEHYDIVLPKQMKEKVHSTSNKLVYSDGQRRDELVQASTGEYTILLDAGLVPTKSNWLVEMMNMIQQPTAGIVTGRIVDSRYRIENIGMSIDTEKKRLVYPEQGTPGKSLGYYYRIALPRNVQAASESCMIFRKADYLAVSGINEELGQDFMGADLSLKVGKQLDKKIVYCSYAIFKAEEKKQTNDKKGNFKSLTDKWSEQDLIDVYKNPRHQ</sequence>
<dbReference type="InterPro" id="IPR029044">
    <property type="entry name" value="Nucleotide-diphossugar_trans"/>
</dbReference>
<accession>A0A0U2NU56</accession>
<protein>
    <submittedName>
        <fullName evidence="2">Glycosyl transferase family 2</fullName>
    </submittedName>
</protein>
<evidence type="ECO:0000313" key="3">
    <source>
        <dbReference type="Proteomes" id="UP000067523"/>
    </source>
</evidence>
<keyword evidence="2" id="KW-0808">Transferase</keyword>
<dbReference type="RefSeq" id="WP_208930461.1">
    <property type="nucleotide sequence ID" value="NZ_CP013655.1"/>
</dbReference>
<dbReference type="STRING" id="118060.ATZ35_09340"/>
<dbReference type="Pfam" id="PF13489">
    <property type="entry name" value="Methyltransf_23"/>
    <property type="match status" value="1"/>
</dbReference>
<dbReference type="GO" id="GO:0016740">
    <property type="term" value="F:transferase activity"/>
    <property type="evidence" value="ECO:0007669"/>
    <property type="project" value="UniProtKB-KW"/>
</dbReference>
<keyword evidence="3" id="KW-1185">Reference proteome</keyword>
<dbReference type="Gene3D" id="3.40.50.150">
    <property type="entry name" value="Vaccinia Virus protein VP39"/>
    <property type="match status" value="1"/>
</dbReference>
<dbReference type="SUPFAM" id="SSF53448">
    <property type="entry name" value="Nucleotide-diphospho-sugar transferases"/>
    <property type="match status" value="2"/>
</dbReference>
<reference evidence="3" key="1">
    <citation type="submission" date="2015-12" db="EMBL/GenBank/DDBJ databases">
        <authorList>
            <person name="Lauer A."/>
            <person name="Humrighouse B."/>
            <person name="Loparev V."/>
            <person name="Shewmaker P.L."/>
            <person name="Whitney A.M."/>
            <person name="McLaughlin R.W."/>
        </authorList>
    </citation>
    <scope>NUCLEOTIDE SEQUENCE [LARGE SCALE GENOMIC DNA]</scope>
    <source>
        <strain evidence="3">LMG 26678</strain>
    </source>
</reference>
<proteinExistence type="predicted"/>
<dbReference type="AlphaFoldDB" id="A0A0U2NU56"/>
<dbReference type="CDD" id="cd02440">
    <property type="entry name" value="AdoMet_MTases"/>
    <property type="match status" value="1"/>
</dbReference>
<dbReference type="InterPro" id="IPR001173">
    <property type="entry name" value="Glyco_trans_2-like"/>
</dbReference>
<dbReference type="KEGG" id="erx:ATZ35_09340"/>
<dbReference type="PANTHER" id="PTHR43685:SF2">
    <property type="entry name" value="GLYCOSYLTRANSFERASE 2-LIKE DOMAIN-CONTAINING PROTEIN"/>
    <property type="match status" value="1"/>
</dbReference>
<dbReference type="InterPro" id="IPR050834">
    <property type="entry name" value="Glycosyltransf_2"/>
</dbReference>
<evidence type="ECO:0000313" key="2">
    <source>
        <dbReference type="EMBL" id="ALS38786.1"/>
    </source>
</evidence>
<dbReference type="InterPro" id="IPR029063">
    <property type="entry name" value="SAM-dependent_MTases_sf"/>
</dbReference>
<name>A0A0U2NU56_9ENTE</name>